<reference evidence="3 4" key="1">
    <citation type="submission" date="2019-02" db="EMBL/GenBank/DDBJ databases">
        <title>Deep-cultivation of Planctomycetes and their phenomic and genomic characterization uncovers novel biology.</title>
        <authorList>
            <person name="Wiegand S."/>
            <person name="Jogler M."/>
            <person name="Boedeker C."/>
            <person name="Pinto D."/>
            <person name="Vollmers J."/>
            <person name="Rivas-Marin E."/>
            <person name="Kohn T."/>
            <person name="Peeters S.H."/>
            <person name="Heuer A."/>
            <person name="Rast P."/>
            <person name="Oberbeckmann S."/>
            <person name="Bunk B."/>
            <person name="Jeske O."/>
            <person name="Meyerdierks A."/>
            <person name="Storesund J.E."/>
            <person name="Kallscheuer N."/>
            <person name="Luecker S."/>
            <person name="Lage O.M."/>
            <person name="Pohl T."/>
            <person name="Merkel B.J."/>
            <person name="Hornburger P."/>
            <person name="Mueller R.-W."/>
            <person name="Bruemmer F."/>
            <person name="Labrenz M."/>
            <person name="Spormann A.M."/>
            <person name="Op den Camp H."/>
            <person name="Overmann J."/>
            <person name="Amann R."/>
            <person name="Jetten M.S.M."/>
            <person name="Mascher T."/>
            <person name="Medema M.H."/>
            <person name="Devos D.P."/>
            <person name="Kaster A.-K."/>
            <person name="Ovreas L."/>
            <person name="Rohde M."/>
            <person name="Galperin M.Y."/>
            <person name="Jogler C."/>
        </authorList>
    </citation>
    <scope>NUCLEOTIDE SEQUENCE [LARGE SCALE GENOMIC DNA]</scope>
    <source>
        <strain evidence="3 4">EC9</strain>
    </source>
</reference>
<dbReference type="AlphaFoldDB" id="A0A517M062"/>
<sequence precursor="true">MKRILTIAALVAGITVLAGTSDVQARDYRDNGRSGKNDRSAHYNQSHNHSSHQRSNRRPAVVVPYSSHGKGHSANYRVVPQSPRRVYQPNRYAAPAPYVPVPVPTYPSTSHNHGFHLDLGPLHLGIGSHH</sequence>
<feature type="chain" id="PRO_5021770333" evidence="2">
    <location>
        <begin position="26"/>
        <end position="130"/>
    </location>
</feature>
<gene>
    <name evidence="3" type="ORF">EC9_24500</name>
</gene>
<protein>
    <submittedName>
        <fullName evidence="3">Uncharacterized protein</fullName>
    </submittedName>
</protein>
<proteinExistence type="predicted"/>
<keyword evidence="4" id="KW-1185">Reference proteome</keyword>
<evidence type="ECO:0000313" key="3">
    <source>
        <dbReference type="EMBL" id="QDS88260.1"/>
    </source>
</evidence>
<feature type="signal peptide" evidence="2">
    <location>
        <begin position="1"/>
        <end position="25"/>
    </location>
</feature>
<dbReference type="EMBL" id="CP036261">
    <property type="protein sequence ID" value="QDS88260.1"/>
    <property type="molecule type" value="Genomic_DNA"/>
</dbReference>
<evidence type="ECO:0000313" key="4">
    <source>
        <dbReference type="Proteomes" id="UP000319557"/>
    </source>
</evidence>
<evidence type="ECO:0000256" key="2">
    <source>
        <dbReference type="SAM" id="SignalP"/>
    </source>
</evidence>
<organism evidence="3 4">
    <name type="scientific">Rosistilla ulvae</name>
    <dbReference type="NCBI Taxonomy" id="1930277"/>
    <lineage>
        <taxon>Bacteria</taxon>
        <taxon>Pseudomonadati</taxon>
        <taxon>Planctomycetota</taxon>
        <taxon>Planctomycetia</taxon>
        <taxon>Pirellulales</taxon>
        <taxon>Pirellulaceae</taxon>
        <taxon>Rosistilla</taxon>
    </lineage>
</organism>
<feature type="region of interest" description="Disordered" evidence="1">
    <location>
        <begin position="26"/>
        <end position="76"/>
    </location>
</feature>
<dbReference type="KEGG" id="ruv:EC9_24500"/>
<accession>A0A517M062</accession>
<dbReference type="Proteomes" id="UP000319557">
    <property type="component" value="Chromosome"/>
</dbReference>
<evidence type="ECO:0000256" key="1">
    <source>
        <dbReference type="SAM" id="MobiDB-lite"/>
    </source>
</evidence>
<keyword evidence="2" id="KW-0732">Signal</keyword>
<dbReference type="OrthoDB" id="283614at2"/>
<dbReference type="RefSeq" id="WP_145345371.1">
    <property type="nucleotide sequence ID" value="NZ_CP036261.1"/>
</dbReference>
<feature type="compositionally biased region" description="Basic and acidic residues" evidence="1">
    <location>
        <begin position="26"/>
        <end position="41"/>
    </location>
</feature>
<name>A0A517M062_9BACT</name>